<evidence type="ECO:0000256" key="2">
    <source>
        <dbReference type="SAM" id="Coils"/>
    </source>
</evidence>
<comment type="similarity">
    <text evidence="1">Belongs to the membrane fusion protein (MFP) (TC 8.A.1) family.</text>
</comment>
<sequence>MTLIVRQASLFLMVTLIAGCGTKADKQTQSDPVSVKTIRIQKDPLPQQFSYSGSIEPDNTADIGFAVAGTVNNISVQEGDHVQQGQLLASIDATEYNNALAIANASLEQAEDMYRRLNDLYQKGSLPAKDYIEIKSKLAQAQANKSINAKHIADSKLYAPISGIITARKIEKGSTAAPGIPAFTIIKTDIVTAKITVPESEIGAIKNGMDAKVYIATLEDTIPGKITIINPQADAVSRTYAIKIKLNNSNNRLLPGMLTNVFINTGKAINTISIPATAIVRDADDLTYVFLTSEQHKAIRRRITTGLLTGTNDVIITNGLQEGDQLITNGQSHLKDGSAVIVE</sequence>
<dbReference type="InterPro" id="IPR058637">
    <property type="entry name" value="YknX-like_C"/>
</dbReference>
<dbReference type="STRING" id="1004.SAMN05661012_00786"/>
<dbReference type="InterPro" id="IPR058625">
    <property type="entry name" value="MdtA-like_BSH"/>
</dbReference>
<feature type="domain" description="Multidrug resistance protein MdtA-like barrel-sandwich hybrid" evidence="4">
    <location>
        <begin position="59"/>
        <end position="186"/>
    </location>
</feature>
<dbReference type="RefSeq" id="WP_083571347.1">
    <property type="nucleotide sequence ID" value="NZ_CP139972.1"/>
</dbReference>
<evidence type="ECO:0000259" key="6">
    <source>
        <dbReference type="Pfam" id="PF25989"/>
    </source>
</evidence>
<dbReference type="PROSITE" id="PS51257">
    <property type="entry name" value="PROKAR_LIPOPROTEIN"/>
    <property type="match status" value="1"/>
</dbReference>
<feature type="coiled-coil region" evidence="2">
    <location>
        <begin position="93"/>
        <end position="120"/>
    </location>
</feature>
<evidence type="ECO:0000256" key="3">
    <source>
        <dbReference type="SAM" id="SignalP"/>
    </source>
</evidence>
<dbReference type="Gene3D" id="2.40.50.100">
    <property type="match status" value="1"/>
</dbReference>
<evidence type="ECO:0000259" key="5">
    <source>
        <dbReference type="Pfam" id="PF25954"/>
    </source>
</evidence>
<evidence type="ECO:0000313" key="9">
    <source>
        <dbReference type="Proteomes" id="UP000183788"/>
    </source>
</evidence>
<dbReference type="SUPFAM" id="SSF111369">
    <property type="entry name" value="HlyD-like secretion proteins"/>
    <property type="match status" value="1"/>
</dbReference>
<gene>
    <name evidence="7" type="ORF">SAMN05661012_00786</name>
    <name evidence="8" type="ORF">SR876_08245</name>
</gene>
<dbReference type="Proteomes" id="UP000183788">
    <property type="component" value="Unassembled WGS sequence"/>
</dbReference>
<evidence type="ECO:0000256" key="1">
    <source>
        <dbReference type="ARBA" id="ARBA00009477"/>
    </source>
</evidence>
<reference evidence="7 9" key="1">
    <citation type="submission" date="2016-11" db="EMBL/GenBank/DDBJ databases">
        <authorList>
            <person name="Jaros S."/>
            <person name="Januszkiewicz K."/>
            <person name="Wedrychowicz H."/>
        </authorList>
    </citation>
    <scope>NUCLEOTIDE SEQUENCE [LARGE SCALE GENOMIC DNA]</scope>
    <source>
        <strain evidence="7 9">DSM 784</strain>
    </source>
</reference>
<keyword evidence="2" id="KW-0175">Coiled coil</keyword>
<dbReference type="EMBL" id="CP140154">
    <property type="protein sequence ID" value="WQG91488.1"/>
    <property type="molecule type" value="Genomic_DNA"/>
</dbReference>
<keyword evidence="3" id="KW-0732">Signal</keyword>
<feature type="signal peptide" evidence="3">
    <location>
        <begin position="1"/>
        <end position="18"/>
    </location>
</feature>
<dbReference type="InterPro" id="IPR058792">
    <property type="entry name" value="Beta-barrel_RND_2"/>
</dbReference>
<evidence type="ECO:0000313" key="10">
    <source>
        <dbReference type="Proteomes" id="UP001326715"/>
    </source>
</evidence>
<accession>A0A1K1MQC9</accession>
<feature type="domain" description="CusB-like beta-barrel" evidence="5">
    <location>
        <begin position="194"/>
        <end position="264"/>
    </location>
</feature>
<dbReference type="NCBIfam" id="TIGR01730">
    <property type="entry name" value="RND_mfp"/>
    <property type="match status" value="1"/>
</dbReference>
<evidence type="ECO:0000313" key="7">
    <source>
        <dbReference type="EMBL" id="SFW25281.1"/>
    </source>
</evidence>
<dbReference type="Gene3D" id="1.10.287.470">
    <property type="entry name" value="Helix hairpin bin"/>
    <property type="match status" value="1"/>
</dbReference>
<keyword evidence="10" id="KW-1185">Reference proteome</keyword>
<dbReference type="OrthoDB" id="9806939at2"/>
<dbReference type="EMBL" id="FPIZ01000002">
    <property type="protein sequence ID" value="SFW25281.1"/>
    <property type="molecule type" value="Genomic_DNA"/>
</dbReference>
<feature type="domain" description="YknX-like C-terminal permuted SH3-like" evidence="6">
    <location>
        <begin position="272"/>
        <end position="342"/>
    </location>
</feature>
<dbReference type="Gene3D" id="2.40.420.20">
    <property type="match status" value="1"/>
</dbReference>
<dbReference type="Gene3D" id="2.40.30.170">
    <property type="match status" value="1"/>
</dbReference>
<dbReference type="GO" id="GO:0015562">
    <property type="term" value="F:efflux transmembrane transporter activity"/>
    <property type="evidence" value="ECO:0007669"/>
    <property type="project" value="TreeGrafter"/>
</dbReference>
<evidence type="ECO:0000313" key="8">
    <source>
        <dbReference type="EMBL" id="WQG91488.1"/>
    </source>
</evidence>
<reference evidence="8 10" key="2">
    <citation type="submission" date="2023-11" db="EMBL/GenBank/DDBJ databases">
        <title>MicrobeMod: A computational toolkit for identifying prokaryotic methylation and restriction-modification with nanopore sequencing.</title>
        <authorList>
            <person name="Crits-Christoph A."/>
            <person name="Kang S.C."/>
            <person name="Lee H."/>
            <person name="Ostrov N."/>
        </authorList>
    </citation>
    <scope>NUCLEOTIDE SEQUENCE [LARGE SCALE GENOMIC DNA]</scope>
    <source>
        <strain evidence="8 10">ATCC 23090</strain>
    </source>
</reference>
<dbReference type="Pfam" id="PF25954">
    <property type="entry name" value="Beta-barrel_RND_2"/>
    <property type="match status" value="1"/>
</dbReference>
<proteinExistence type="inferred from homology"/>
<dbReference type="Pfam" id="PF25989">
    <property type="entry name" value="YknX_C"/>
    <property type="match status" value="1"/>
</dbReference>
<dbReference type="PANTHER" id="PTHR30469">
    <property type="entry name" value="MULTIDRUG RESISTANCE PROTEIN MDTA"/>
    <property type="match status" value="1"/>
</dbReference>
<dbReference type="Proteomes" id="UP001326715">
    <property type="component" value="Chromosome"/>
</dbReference>
<dbReference type="GO" id="GO:1990281">
    <property type="term" value="C:efflux pump complex"/>
    <property type="evidence" value="ECO:0007669"/>
    <property type="project" value="TreeGrafter"/>
</dbReference>
<feature type="chain" id="PRO_5013221813" evidence="3">
    <location>
        <begin position="19"/>
        <end position="343"/>
    </location>
</feature>
<protein>
    <submittedName>
        <fullName evidence="8">Efflux RND transporter periplasmic adaptor subunit</fullName>
    </submittedName>
    <submittedName>
        <fullName evidence="7">RND family efflux transporter, MFP subunit</fullName>
    </submittedName>
</protein>
<name>A0A1K1MQC9_9BACT</name>
<organism evidence="7 9">
    <name type="scientific">Chitinophaga sancti</name>
    <dbReference type="NCBI Taxonomy" id="1004"/>
    <lineage>
        <taxon>Bacteria</taxon>
        <taxon>Pseudomonadati</taxon>
        <taxon>Bacteroidota</taxon>
        <taxon>Chitinophagia</taxon>
        <taxon>Chitinophagales</taxon>
        <taxon>Chitinophagaceae</taxon>
        <taxon>Chitinophaga</taxon>
    </lineage>
</organism>
<dbReference type="InterPro" id="IPR006143">
    <property type="entry name" value="RND_pump_MFP"/>
</dbReference>
<dbReference type="AlphaFoldDB" id="A0A1K1MQC9"/>
<dbReference type="Pfam" id="PF25917">
    <property type="entry name" value="BSH_RND"/>
    <property type="match status" value="1"/>
</dbReference>
<evidence type="ECO:0000259" key="4">
    <source>
        <dbReference type="Pfam" id="PF25917"/>
    </source>
</evidence>